<name>A0ACB9HM65_9ASTR</name>
<reference evidence="2" key="1">
    <citation type="journal article" date="2022" name="Mol. Ecol. Resour.">
        <title>The genomes of chicory, endive, great burdock and yacon provide insights into Asteraceae palaeo-polyploidization history and plant inulin production.</title>
        <authorList>
            <person name="Fan W."/>
            <person name="Wang S."/>
            <person name="Wang H."/>
            <person name="Wang A."/>
            <person name="Jiang F."/>
            <person name="Liu H."/>
            <person name="Zhao H."/>
            <person name="Xu D."/>
            <person name="Zhang Y."/>
        </authorList>
    </citation>
    <scope>NUCLEOTIDE SEQUENCE [LARGE SCALE GENOMIC DNA]</scope>
    <source>
        <strain evidence="2">cv. Yunnan</strain>
    </source>
</reference>
<dbReference type="Proteomes" id="UP001056120">
    <property type="component" value="Linkage Group LG12"/>
</dbReference>
<evidence type="ECO:0000313" key="2">
    <source>
        <dbReference type="Proteomes" id="UP001056120"/>
    </source>
</evidence>
<keyword evidence="2" id="KW-1185">Reference proteome</keyword>
<dbReference type="EMBL" id="CM042029">
    <property type="protein sequence ID" value="KAI3796513.1"/>
    <property type="molecule type" value="Genomic_DNA"/>
</dbReference>
<protein>
    <submittedName>
        <fullName evidence="1">Uncharacterized protein</fullName>
    </submittedName>
</protein>
<evidence type="ECO:0000313" key="1">
    <source>
        <dbReference type="EMBL" id="KAI3796513.1"/>
    </source>
</evidence>
<sequence>MISPSCSLSLFIFPLLFLPILAQTIIHGTCKVCSQQDPIVNYQFCTTSLEAASGSHHADVRGLGRISIQLTNQNVSDTRGHIKTLLKKKYSSSIKMRLNDCFELYSDAVTDIKHATRSYKSKRYDEANMLISSVMDAATTCENGFKEKRNIVSPLTKRNNATFELSGIGLSIIHILRDATKLEQNPLHEKPHYFRLVV</sequence>
<comment type="caution">
    <text evidence="1">The sequence shown here is derived from an EMBL/GenBank/DDBJ whole genome shotgun (WGS) entry which is preliminary data.</text>
</comment>
<organism evidence="1 2">
    <name type="scientific">Smallanthus sonchifolius</name>
    <dbReference type="NCBI Taxonomy" id="185202"/>
    <lineage>
        <taxon>Eukaryota</taxon>
        <taxon>Viridiplantae</taxon>
        <taxon>Streptophyta</taxon>
        <taxon>Embryophyta</taxon>
        <taxon>Tracheophyta</taxon>
        <taxon>Spermatophyta</taxon>
        <taxon>Magnoliopsida</taxon>
        <taxon>eudicotyledons</taxon>
        <taxon>Gunneridae</taxon>
        <taxon>Pentapetalae</taxon>
        <taxon>asterids</taxon>
        <taxon>campanulids</taxon>
        <taxon>Asterales</taxon>
        <taxon>Asteraceae</taxon>
        <taxon>Asteroideae</taxon>
        <taxon>Heliantheae alliance</taxon>
        <taxon>Millerieae</taxon>
        <taxon>Smallanthus</taxon>
    </lineage>
</organism>
<gene>
    <name evidence="1" type="ORF">L1987_39185</name>
</gene>
<accession>A0ACB9HM65</accession>
<proteinExistence type="predicted"/>
<reference evidence="1 2" key="2">
    <citation type="journal article" date="2022" name="Mol. Ecol. Resour.">
        <title>The genomes of chicory, endive, great burdock and yacon provide insights into Asteraceae paleo-polyploidization history and plant inulin production.</title>
        <authorList>
            <person name="Fan W."/>
            <person name="Wang S."/>
            <person name="Wang H."/>
            <person name="Wang A."/>
            <person name="Jiang F."/>
            <person name="Liu H."/>
            <person name="Zhao H."/>
            <person name="Xu D."/>
            <person name="Zhang Y."/>
        </authorList>
    </citation>
    <scope>NUCLEOTIDE SEQUENCE [LARGE SCALE GENOMIC DNA]</scope>
    <source>
        <strain evidence="2">cv. Yunnan</strain>
        <tissue evidence="1">Leaves</tissue>
    </source>
</reference>